<comment type="caution">
    <text evidence="2">The sequence shown here is derived from an EMBL/GenBank/DDBJ whole genome shotgun (WGS) entry which is preliminary data.</text>
</comment>
<name>A0A8B6DPK0_MYTGA</name>
<keyword evidence="3" id="KW-1185">Reference proteome</keyword>
<sequence length="90" mass="9623">MEDEREDGPATVHRDAPSHPPRNPVDLVGGVMVYCDPGTWPSALALQEPPGGSPWVTAIGVHPKKAQQLDDSSFDKMERLLGLPGVRAIG</sequence>
<evidence type="ECO:0000313" key="3">
    <source>
        <dbReference type="Proteomes" id="UP000596742"/>
    </source>
</evidence>
<dbReference type="Proteomes" id="UP000596742">
    <property type="component" value="Unassembled WGS sequence"/>
</dbReference>
<dbReference type="SUPFAM" id="SSF51556">
    <property type="entry name" value="Metallo-dependent hydrolases"/>
    <property type="match status" value="1"/>
</dbReference>
<dbReference type="InterPro" id="IPR032466">
    <property type="entry name" value="Metal_Hydrolase"/>
</dbReference>
<organism evidence="2 3">
    <name type="scientific">Mytilus galloprovincialis</name>
    <name type="common">Mediterranean mussel</name>
    <dbReference type="NCBI Taxonomy" id="29158"/>
    <lineage>
        <taxon>Eukaryota</taxon>
        <taxon>Metazoa</taxon>
        <taxon>Spiralia</taxon>
        <taxon>Lophotrochozoa</taxon>
        <taxon>Mollusca</taxon>
        <taxon>Bivalvia</taxon>
        <taxon>Autobranchia</taxon>
        <taxon>Pteriomorphia</taxon>
        <taxon>Mytilida</taxon>
        <taxon>Mytiloidea</taxon>
        <taxon>Mytilidae</taxon>
        <taxon>Mytilinae</taxon>
        <taxon>Mytilus</taxon>
    </lineage>
</organism>
<protein>
    <submittedName>
        <fullName evidence="2">Uncharacterized protein</fullName>
    </submittedName>
</protein>
<reference evidence="2" key="1">
    <citation type="submission" date="2018-11" db="EMBL/GenBank/DDBJ databases">
        <authorList>
            <person name="Alioto T."/>
            <person name="Alioto T."/>
        </authorList>
    </citation>
    <scope>NUCLEOTIDE SEQUENCE</scope>
</reference>
<dbReference type="Gene3D" id="3.20.20.140">
    <property type="entry name" value="Metal-dependent hydrolases"/>
    <property type="match status" value="1"/>
</dbReference>
<evidence type="ECO:0000256" key="1">
    <source>
        <dbReference type="SAM" id="MobiDB-lite"/>
    </source>
</evidence>
<dbReference type="AlphaFoldDB" id="A0A8B6DPK0"/>
<gene>
    <name evidence="2" type="ORF">MGAL_10B076193</name>
</gene>
<proteinExistence type="predicted"/>
<dbReference type="EMBL" id="UYJE01003837">
    <property type="protein sequence ID" value="VDI22775.1"/>
    <property type="molecule type" value="Genomic_DNA"/>
</dbReference>
<evidence type="ECO:0000313" key="2">
    <source>
        <dbReference type="EMBL" id="VDI22775.1"/>
    </source>
</evidence>
<accession>A0A8B6DPK0</accession>
<dbReference type="OrthoDB" id="6156574at2759"/>
<feature type="region of interest" description="Disordered" evidence="1">
    <location>
        <begin position="1"/>
        <end position="24"/>
    </location>
</feature>